<feature type="signal peptide" evidence="2">
    <location>
        <begin position="1"/>
        <end position="17"/>
    </location>
</feature>
<dbReference type="AlphaFoldDB" id="A0A1J0RAS2"/>
<proteinExistence type="predicted"/>
<evidence type="ECO:0000313" key="3">
    <source>
        <dbReference type="EMBL" id="APD74991.1"/>
    </source>
</evidence>
<evidence type="ECO:0000256" key="1">
    <source>
        <dbReference type="SAM" id="MobiDB-lite"/>
    </source>
</evidence>
<evidence type="ECO:0000256" key="2">
    <source>
        <dbReference type="SAM" id="SignalP"/>
    </source>
</evidence>
<dbReference type="EMBL" id="KX701035">
    <property type="protein sequence ID" value="APD74991.1"/>
    <property type="molecule type" value="Genomic_DNA"/>
</dbReference>
<feature type="compositionally biased region" description="Basic and acidic residues" evidence="1">
    <location>
        <begin position="408"/>
        <end position="420"/>
    </location>
</feature>
<organism evidence="3">
    <name type="scientific">Trypanosoma brucei</name>
    <dbReference type="NCBI Taxonomy" id="5691"/>
    <lineage>
        <taxon>Eukaryota</taxon>
        <taxon>Discoba</taxon>
        <taxon>Euglenozoa</taxon>
        <taxon>Kinetoplastea</taxon>
        <taxon>Metakinetoplastina</taxon>
        <taxon>Trypanosomatida</taxon>
        <taxon>Trypanosomatidae</taxon>
        <taxon>Trypanosoma</taxon>
    </lineage>
</organism>
<reference evidence="3" key="1">
    <citation type="submission" date="2016-08" db="EMBL/GenBank/DDBJ databases">
        <title>VSG repertoire of Trypanosoma brucei EATRO 1125.</title>
        <authorList>
            <person name="Cross G.A."/>
        </authorList>
    </citation>
    <scope>NUCLEOTIDE SEQUENCE</scope>
    <source>
        <strain evidence="3">EATRO 1125</strain>
    </source>
</reference>
<accession>A0A1J0RAS2</accession>
<sequence length="459" mass="47813">MLKAILVSLSIALVAKGQKDKPTTTMSKPSLSALTLSSIVDTLIGKTQGHAAPAKAIQQKLGAALAAAAAPNAGDLGKAAMPVALVLAKNIGATSANKIESLERLAYAATKLANITGHQFGIKDAAGLKVPNFSKGQADPTTSNDGNANIYVEAGPATYKAADHTTYNTAAAKAADWATPEGFDEIKIYTLTALTTQGSTARAPVIGKGNSEGTQTCENNGVKGGAATTNHICVVGGELIGTAGKLYNKGTNNYGQARDDQFNTGNFDHYVSQALAATASALETANAIGSNFDPDDISNYATDEDFKTAIGLQYLGLHREKAIGTASEAVTGVIKATYGTGSEMKNKFWDKLKTIKKPSKILGTDQTGDISGVTDLTTAIMMLLEEKVKVSKQKQQEKTPETPTDQKGSGDKATENKDGTNKTTTNTTASNSFVISKAPLLLAVLLFLIFTPPFQKNSC</sequence>
<dbReference type="VEuPathDB" id="TriTrypDB:Tb427_000119200"/>
<feature type="compositionally biased region" description="Basic and acidic residues" evidence="1">
    <location>
        <begin position="390"/>
        <end position="400"/>
    </location>
</feature>
<name>A0A1J0RAS2_9TRYP</name>
<protein>
    <submittedName>
        <fullName evidence="3">Variant surface glycoprotein 1125.4779</fullName>
    </submittedName>
</protein>
<dbReference type="VEuPathDB" id="TriTrypDB:Tb1125.Tb10.v4.0078"/>
<dbReference type="SUPFAM" id="SSF58087">
    <property type="entry name" value="Variant surface glycoprotein (N-terminal domain)"/>
    <property type="match status" value="1"/>
</dbReference>
<dbReference type="VEuPathDB" id="TriTrypDB:Tb10.v4.0078"/>
<feature type="chain" id="PRO_5012881899" evidence="2">
    <location>
        <begin position="18"/>
        <end position="459"/>
    </location>
</feature>
<keyword evidence="2" id="KW-0732">Signal</keyword>
<feature type="region of interest" description="Disordered" evidence="1">
    <location>
        <begin position="390"/>
        <end position="427"/>
    </location>
</feature>